<organism evidence="3 4">
    <name type="scientific">Pontivivens ytuae</name>
    <dbReference type="NCBI Taxonomy" id="2789856"/>
    <lineage>
        <taxon>Bacteria</taxon>
        <taxon>Pseudomonadati</taxon>
        <taxon>Pseudomonadota</taxon>
        <taxon>Alphaproteobacteria</taxon>
        <taxon>Rhodobacterales</taxon>
        <taxon>Paracoccaceae</taxon>
        <taxon>Pontivivens</taxon>
    </lineage>
</organism>
<sequence>MVNPVRLAANAAAHTAAGAVFGVVLVLAACTVAQTAKVALTGPFGGSRRPEPPTHPTPPEG</sequence>
<dbReference type="RefSeq" id="WP_196105005.1">
    <property type="nucleotide sequence ID" value="NZ_CP064942.1"/>
</dbReference>
<evidence type="ECO:0000313" key="4">
    <source>
        <dbReference type="Proteomes" id="UP000594800"/>
    </source>
</evidence>
<name>A0A7S9QDX4_9RHOB</name>
<dbReference type="Proteomes" id="UP000594800">
    <property type="component" value="Chromosome"/>
</dbReference>
<keyword evidence="2" id="KW-1133">Transmembrane helix</keyword>
<reference evidence="3 4" key="1">
    <citation type="submission" date="2020-11" db="EMBL/GenBank/DDBJ databases">
        <title>Description of Pontivivens ytuae sp. nov. isolated from deep sea sediment of Mariana Trench.</title>
        <authorList>
            <person name="Wang Z."/>
            <person name="Sun Q.-L."/>
            <person name="Xu X.-D."/>
            <person name="Tang Y.-Z."/>
            <person name="Zhang J."/>
        </authorList>
    </citation>
    <scope>NUCLEOTIDE SEQUENCE [LARGE SCALE GENOMIC DNA]</scope>
    <source>
        <strain evidence="3 4">MT2928</strain>
    </source>
</reference>
<protein>
    <recommendedName>
        <fullName evidence="5">Lipoprotein</fullName>
    </recommendedName>
</protein>
<dbReference type="EMBL" id="CP064942">
    <property type="protein sequence ID" value="QPH55743.1"/>
    <property type="molecule type" value="Genomic_DNA"/>
</dbReference>
<evidence type="ECO:0000256" key="2">
    <source>
        <dbReference type="SAM" id="Phobius"/>
    </source>
</evidence>
<dbReference type="KEGG" id="poz:I0K15_08470"/>
<feature type="transmembrane region" description="Helical" evidence="2">
    <location>
        <begin position="12"/>
        <end position="33"/>
    </location>
</feature>
<evidence type="ECO:0008006" key="5">
    <source>
        <dbReference type="Google" id="ProtNLM"/>
    </source>
</evidence>
<evidence type="ECO:0000256" key="1">
    <source>
        <dbReference type="SAM" id="MobiDB-lite"/>
    </source>
</evidence>
<keyword evidence="2" id="KW-0812">Transmembrane</keyword>
<proteinExistence type="predicted"/>
<keyword evidence="2" id="KW-0472">Membrane</keyword>
<accession>A0A7S9QDX4</accession>
<evidence type="ECO:0000313" key="3">
    <source>
        <dbReference type="EMBL" id="QPH55743.1"/>
    </source>
</evidence>
<gene>
    <name evidence="3" type="ORF">I0K15_08470</name>
</gene>
<dbReference type="AlphaFoldDB" id="A0A7S9QDX4"/>
<feature type="region of interest" description="Disordered" evidence="1">
    <location>
        <begin position="40"/>
        <end position="61"/>
    </location>
</feature>
<dbReference type="PROSITE" id="PS51257">
    <property type="entry name" value="PROKAR_LIPOPROTEIN"/>
    <property type="match status" value="1"/>
</dbReference>
<keyword evidence="4" id="KW-1185">Reference proteome</keyword>